<evidence type="ECO:0000313" key="1">
    <source>
        <dbReference type="EMBL" id="CDW33075.1"/>
    </source>
</evidence>
<organism evidence="1">
    <name type="scientific">Lepeophtheirus salmonis</name>
    <name type="common">Salmon louse</name>
    <name type="synonym">Caligus salmonis</name>
    <dbReference type="NCBI Taxonomy" id="72036"/>
    <lineage>
        <taxon>Eukaryota</taxon>
        <taxon>Metazoa</taxon>
        <taxon>Ecdysozoa</taxon>
        <taxon>Arthropoda</taxon>
        <taxon>Crustacea</taxon>
        <taxon>Multicrustacea</taxon>
        <taxon>Hexanauplia</taxon>
        <taxon>Copepoda</taxon>
        <taxon>Siphonostomatoida</taxon>
        <taxon>Caligidae</taxon>
        <taxon>Lepeophtheirus</taxon>
    </lineage>
</organism>
<name>A0A0K2U4W3_LEPSM</name>
<accession>A0A0K2U4W3</accession>
<dbReference type="AlphaFoldDB" id="A0A0K2U4W3"/>
<reference evidence="1" key="1">
    <citation type="submission" date="2014-05" db="EMBL/GenBank/DDBJ databases">
        <authorList>
            <person name="Chronopoulou M."/>
        </authorList>
    </citation>
    <scope>NUCLEOTIDE SEQUENCE</scope>
    <source>
        <tissue evidence="1">Whole organism</tissue>
    </source>
</reference>
<protein>
    <submittedName>
        <fullName evidence="1">Uncharacterized protein</fullName>
    </submittedName>
</protein>
<dbReference type="EMBL" id="HACA01015714">
    <property type="protein sequence ID" value="CDW33075.1"/>
    <property type="molecule type" value="Transcribed_RNA"/>
</dbReference>
<sequence length="52" mass="5965">MACRRCHNITRPLNTFVDKGLAFMNAKYIQRVCGSLHHRLELTINSEGGYID</sequence>
<proteinExistence type="predicted"/>